<reference evidence="1 2" key="1">
    <citation type="journal article" date="2016" name="Nat. Commun.">
        <title>Thousands of microbial genomes shed light on interconnected biogeochemical processes in an aquifer system.</title>
        <authorList>
            <person name="Anantharaman K."/>
            <person name="Brown C.T."/>
            <person name="Hug L.A."/>
            <person name="Sharon I."/>
            <person name="Castelle C.J."/>
            <person name="Probst A.J."/>
            <person name="Thomas B.C."/>
            <person name="Singh A."/>
            <person name="Wilkins M.J."/>
            <person name="Karaoz U."/>
            <person name="Brodie E.L."/>
            <person name="Williams K.H."/>
            <person name="Hubbard S.S."/>
            <person name="Banfield J.F."/>
        </authorList>
    </citation>
    <scope>NUCLEOTIDE SEQUENCE [LARGE SCALE GENOMIC DNA]</scope>
</reference>
<dbReference type="Gene3D" id="1.20.272.10">
    <property type="match status" value="1"/>
</dbReference>
<dbReference type="AlphaFoldDB" id="A0A1G2U7K5"/>
<organism evidence="1 2">
    <name type="scientific">Candidatus Zambryskibacteria bacterium RIFCSPLOWO2_01_FULL_45_43</name>
    <dbReference type="NCBI Taxonomy" id="1802762"/>
    <lineage>
        <taxon>Bacteria</taxon>
        <taxon>Candidatus Zambryskiibacteriota</taxon>
    </lineage>
</organism>
<dbReference type="Proteomes" id="UP000177722">
    <property type="component" value="Unassembled WGS sequence"/>
</dbReference>
<evidence type="ECO:0000313" key="2">
    <source>
        <dbReference type="Proteomes" id="UP000177722"/>
    </source>
</evidence>
<dbReference type="EMBL" id="MHWF01000021">
    <property type="protein sequence ID" value="OHB05466.1"/>
    <property type="molecule type" value="Genomic_DNA"/>
</dbReference>
<name>A0A1G2U7K5_9BACT</name>
<comment type="caution">
    <text evidence="1">The sequence shown here is derived from an EMBL/GenBank/DDBJ whole genome shotgun (WGS) entry which is preliminary data.</text>
</comment>
<gene>
    <name evidence="1" type="ORF">A3B16_01035</name>
</gene>
<accession>A0A1G2U7K5</accession>
<evidence type="ECO:0000313" key="1">
    <source>
        <dbReference type="EMBL" id="OHB05466.1"/>
    </source>
</evidence>
<sequence length="120" mass="13994">MDEFYHKNIFGDVVDVNLQEEEDSPPLDKKGKEFDIFKFINAFGRRNKKESWILYQEAILAGVAPERIFFTLIWKVKSMLLSKKTLELEKLSENLVIGYHMARRGKGEVETLVEKTLLSL</sequence>
<proteinExistence type="predicted"/>
<protein>
    <submittedName>
        <fullName evidence="1">Uncharacterized protein</fullName>
    </submittedName>
</protein>